<dbReference type="OrthoDB" id="789612at2"/>
<name>A0A2T6AGS3_9FLAO</name>
<reference evidence="1 2" key="1">
    <citation type="submission" date="2018-04" db="EMBL/GenBank/DDBJ databases">
        <title>Genomic Encyclopedia of Archaeal and Bacterial Type Strains, Phase II (KMG-II): from individual species to whole genera.</title>
        <authorList>
            <person name="Goeker M."/>
        </authorList>
    </citation>
    <scope>NUCLEOTIDE SEQUENCE [LARGE SCALE GENOMIC DNA]</scope>
    <source>
        <strain evidence="1 2">DSM 23082</strain>
    </source>
</reference>
<evidence type="ECO:0000313" key="1">
    <source>
        <dbReference type="EMBL" id="PTX42982.1"/>
    </source>
</evidence>
<dbReference type="Pfam" id="PF19630">
    <property type="entry name" value="DUF6134"/>
    <property type="match status" value="1"/>
</dbReference>
<organism evidence="1 2">
    <name type="scientific">Christiangramia gaetbulicola</name>
    <dbReference type="NCBI Taxonomy" id="703340"/>
    <lineage>
        <taxon>Bacteria</taxon>
        <taxon>Pseudomonadati</taxon>
        <taxon>Bacteroidota</taxon>
        <taxon>Flavobacteriia</taxon>
        <taxon>Flavobacteriales</taxon>
        <taxon>Flavobacteriaceae</taxon>
        <taxon>Christiangramia</taxon>
    </lineage>
</organism>
<dbReference type="RefSeq" id="WP_146167196.1">
    <property type="nucleotide sequence ID" value="NZ_QBKQ01000002.1"/>
</dbReference>
<dbReference type="EMBL" id="QBKQ01000002">
    <property type="protein sequence ID" value="PTX42982.1"/>
    <property type="molecule type" value="Genomic_DNA"/>
</dbReference>
<dbReference type="AlphaFoldDB" id="A0A2T6AGS3"/>
<sequence>MLLIIIMILIDRFKHRLPILDNLDLEKYKAFFRIVPVVIISLLLTSGVKGQASQLQFNILKNDKSIGTLKIEKVQTEPYTDYQLSSSVETSFIKKFRVKASEKSRYKDEQLVYSSVNRSINNKSNHPKELVYEKNQYFIEDADGRRVYDHPEINTNLVILYFKEPLNLSSVYCDNQQSMVQVKNLGENRYRIDFPDGNANVFYYEQGECVQVDVFNKLFKVKLLRQ</sequence>
<dbReference type="InterPro" id="IPR045767">
    <property type="entry name" value="DUF6134"/>
</dbReference>
<comment type="caution">
    <text evidence="1">The sequence shown here is derived from an EMBL/GenBank/DDBJ whole genome shotgun (WGS) entry which is preliminary data.</text>
</comment>
<evidence type="ECO:0000313" key="2">
    <source>
        <dbReference type="Proteomes" id="UP000244174"/>
    </source>
</evidence>
<dbReference type="Proteomes" id="UP000244174">
    <property type="component" value="Unassembled WGS sequence"/>
</dbReference>
<keyword evidence="2" id="KW-1185">Reference proteome</keyword>
<proteinExistence type="predicted"/>
<protein>
    <submittedName>
        <fullName evidence="1">Uncharacterized protein</fullName>
    </submittedName>
</protein>
<accession>A0A2T6AGS3</accession>
<gene>
    <name evidence="1" type="ORF">C8P64_1505</name>
</gene>